<comment type="caution">
    <text evidence="1">The sequence shown here is derived from an EMBL/GenBank/DDBJ whole genome shotgun (WGS) entry which is preliminary data.</text>
</comment>
<gene>
    <name evidence="1" type="ORF">LCGC14_1012320</name>
</gene>
<organism evidence="1">
    <name type="scientific">marine sediment metagenome</name>
    <dbReference type="NCBI Taxonomy" id="412755"/>
    <lineage>
        <taxon>unclassified sequences</taxon>
        <taxon>metagenomes</taxon>
        <taxon>ecological metagenomes</taxon>
    </lineage>
</organism>
<dbReference type="InterPro" id="IPR029040">
    <property type="entry name" value="RPABC4/Spt4"/>
</dbReference>
<proteinExistence type="predicted"/>
<dbReference type="AlphaFoldDB" id="A0A0F9NLC8"/>
<name>A0A0F9NLC8_9ZZZZ</name>
<accession>A0A0F9NLC8</accession>
<evidence type="ECO:0000313" key="1">
    <source>
        <dbReference type="EMBL" id="KKN12847.1"/>
    </source>
</evidence>
<dbReference type="SUPFAM" id="SSF63393">
    <property type="entry name" value="RNA polymerase subunits"/>
    <property type="match status" value="1"/>
</dbReference>
<reference evidence="1" key="1">
    <citation type="journal article" date="2015" name="Nature">
        <title>Complex archaea that bridge the gap between prokaryotes and eukaryotes.</title>
        <authorList>
            <person name="Spang A."/>
            <person name="Saw J.H."/>
            <person name="Jorgensen S.L."/>
            <person name="Zaremba-Niedzwiedzka K."/>
            <person name="Martijn J."/>
            <person name="Lind A.E."/>
            <person name="van Eijk R."/>
            <person name="Schleper C."/>
            <person name="Guy L."/>
            <person name="Ettema T.J."/>
        </authorList>
    </citation>
    <scope>NUCLEOTIDE SEQUENCE</scope>
</reference>
<protein>
    <submittedName>
        <fullName evidence="1">Uncharacterized protein</fullName>
    </submittedName>
</protein>
<sequence length="635" mass="75462">MIHYPCKKCGSSIPILKGSIVQCPYCGAKNLFMESVYTLKYYLSEILNLSSLKIEKLIKKKEIERRKLAIESYFYKFKSSFKEYRHLILTKLDTFDVNPIKLFFLIRASGNFEIIIEKFLLQYLEKSPTKKKFEDLRDQAYIINKSLLGLYYSYLAKKTTHLERSLNFYQNAKKNYQNIVDYCNITNLESKNSTLFQVGKFYSILVQFTTIIKNILNENPALYSQNLENLLKDLVKFKSPNILIYNLYKQIESIIQLERNTCILMENLRVNDQFLFTEPLNEENIITIGENLDKLNNVRNWIEDISEKYQKYQNGLLKLHSGRIIKYLSSYRTEFFNFKNRNAEKFDELLGKMINKALNSYNSETLEALDTLSGLLQRNIYSGNFIEKFRIGHDDLIKMDELVKNFVNNLFKKPLLRNLESEYYKKLISIISGRHSEFDKHILKFTIRMLKDFDELRNKKVLSIKEQRKKFISEIKPNLQKLVDLSFTLNEEILPYPLFIDINTPNHKLKVNEPEVLTLVIENPNLTEIKNVMIYFFIPESFHNKLRLTNIKKLKPNERRKIKIRINPRNSGDFLSMVMIEYQHSNKTFWMPSIKFKLEVEGVKKYSYLPPVINKDIFQNELQATRILKFIRDWI</sequence>
<dbReference type="EMBL" id="LAZR01003986">
    <property type="protein sequence ID" value="KKN12847.1"/>
    <property type="molecule type" value="Genomic_DNA"/>
</dbReference>